<feature type="domain" description="C2" evidence="3">
    <location>
        <begin position="417"/>
        <end position="544"/>
    </location>
</feature>
<dbReference type="PANTHER" id="PTHR10024">
    <property type="entry name" value="SYNAPTOTAGMIN"/>
    <property type="match status" value="1"/>
</dbReference>
<accession>W5J9L0</accession>
<dbReference type="VEuPathDB" id="VectorBase:ADAR2_011672"/>
<evidence type="ECO:0000256" key="1">
    <source>
        <dbReference type="SAM" id="MobiDB-lite"/>
    </source>
</evidence>
<dbReference type="PANTHER" id="PTHR10024:SF378">
    <property type="entry name" value="SYNAPTOTAGMIN BETA, ISOFORM D"/>
    <property type="match status" value="1"/>
</dbReference>
<reference evidence="4" key="3">
    <citation type="journal article" date="2013" name="Nucleic Acids Res.">
        <title>The genome of Anopheles darlingi, the main neotropical malaria vector.</title>
        <authorList>
            <person name="Marinotti O."/>
            <person name="Cerqueira G.C."/>
            <person name="de Almeida L.G."/>
            <person name="Ferro M.I."/>
            <person name="Loreto E.L."/>
            <person name="Zaha A."/>
            <person name="Teixeira S.M."/>
            <person name="Wespiser A.R."/>
            <person name="Almeida E Silva A."/>
            <person name="Schlindwein A.D."/>
            <person name="Pacheco A.C."/>
            <person name="Silva A.L."/>
            <person name="Graveley B.R."/>
            <person name="Walenz B.P."/>
            <person name="Lima Bde A."/>
            <person name="Ribeiro C.A."/>
            <person name="Nunes-Silva C.G."/>
            <person name="de Carvalho C.R."/>
            <person name="Soares C.M."/>
            <person name="de Menezes C.B."/>
            <person name="Matiolli C."/>
            <person name="Caffrey D."/>
            <person name="Araujo D.A."/>
            <person name="de Oliveira D.M."/>
            <person name="Golenbock D."/>
            <person name="Grisard E.C."/>
            <person name="Fantinatti-Garboggini F."/>
            <person name="de Carvalho F.M."/>
            <person name="Barcellos F.G."/>
            <person name="Prosdocimi F."/>
            <person name="May G."/>
            <person name="Azevedo Junior G.M."/>
            <person name="Guimaraes G.M."/>
            <person name="Goldman G.H."/>
            <person name="Padilha I.Q."/>
            <person name="Batista Jda S."/>
            <person name="Ferro J.A."/>
            <person name="Ribeiro J.M."/>
            <person name="Fietto J.L."/>
            <person name="Dabbas K.M."/>
            <person name="Cerdeira L."/>
            <person name="Agnez-Lima L.F."/>
            <person name="Brocchi M."/>
            <person name="de Carvalho M.O."/>
            <person name="Teixeira Mde M."/>
            <person name="Diniz Maia Mde M."/>
            <person name="Goldman M.H."/>
            <person name="Cruz Schneider M.P."/>
            <person name="Felipe M.S."/>
            <person name="Hungria M."/>
            <person name="Nicolas M.F."/>
            <person name="Pereira M."/>
            <person name="Montes M.A."/>
            <person name="Cantao M.E."/>
            <person name="Vincentz M."/>
            <person name="Rafael M.S."/>
            <person name="Silverman N."/>
            <person name="Stoco P.H."/>
            <person name="Souza R.C."/>
            <person name="Vicentini R."/>
            <person name="Gazzinelli R.T."/>
            <person name="Neves Rde O."/>
            <person name="Silva R."/>
            <person name="Astolfi-Filho S."/>
            <person name="Maciel T.E."/>
            <person name="Urmenyi T.P."/>
            <person name="Tadei W.P."/>
            <person name="Camargo E.P."/>
            <person name="de Vasconcelos A.T."/>
        </authorList>
    </citation>
    <scope>NUCLEOTIDE SEQUENCE</scope>
</reference>
<dbReference type="FunFam" id="2.60.40.150:FF:000180">
    <property type="entry name" value="synaptotagmin-5 isoform X2"/>
    <property type="match status" value="1"/>
</dbReference>
<keyword evidence="2" id="KW-0812">Transmembrane</keyword>
<reference evidence="4 6" key="1">
    <citation type="journal article" date="2010" name="BMC Genomics">
        <title>Combination of measures distinguishes pre-miRNAs from other stem-loops in the genome of the newly sequenced Anopheles darlingi.</title>
        <authorList>
            <person name="Mendes N.D."/>
            <person name="Freitas A.T."/>
            <person name="Vasconcelos A.T."/>
            <person name="Sagot M.F."/>
        </authorList>
    </citation>
    <scope>NUCLEOTIDE SEQUENCE</scope>
</reference>
<gene>
    <name evidence="4" type="ORF">AND_007684</name>
</gene>
<dbReference type="GO" id="GO:0005886">
    <property type="term" value="C:plasma membrane"/>
    <property type="evidence" value="ECO:0007669"/>
    <property type="project" value="TreeGrafter"/>
</dbReference>
<feature type="compositionally biased region" description="Low complexity" evidence="1">
    <location>
        <begin position="252"/>
        <end position="269"/>
    </location>
</feature>
<dbReference type="FunFam" id="2.60.40.150:FF:000179">
    <property type="entry name" value="synaptotagmin-5 isoform X2"/>
    <property type="match status" value="1"/>
</dbReference>
<dbReference type="EMBL" id="ADMH02001880">
    <property type="protein sequence ID" value="ETN60686.1"/>
    <property type="molecule type" value="Genomic_DNA"/>
</dbReference>
<dbReference type="InterPro" id="IPR035892">
    <property type="entry name" value="C2_domain_sf"/>
</dbReference>
<dbReference type="FunCoup" id="W5J9L0">
    <property type="interactions" value="4"/>
</dbReference>
<protein>
    <recommendedName>
        <fullName evidence="3">C2 domain-containing protein</fullName>
    </recommendedName>
</protein>
<dbReference type="EnsemblMetazoa" id="ADAC007684-RA">
    <property type="protein sequence ID" value="ADAC007684-PA"/>
    <property type="gene ID" value="ADAC007684"/>
</dbReference>
<proteinExistence type="predicted"/>
<dbReference type="Pfam" id="PF00168">
    <property type="entry name" value="C2"/>
    <property type="match status" value="2"/>
</dbReference>
<keyword evidence="6" id="KW-1185">Reference proteome</keyword>
<sequence>MVFVSSAVLGAAAGTGLALLVAVTIVMYRYYVVRRKGKEWAELDRLEEKKAARKINLQECSVTSGSVPVQPASSVVHHSISSETLATGPVELAPSPLQPPPVATGAMKKSYGTATGGPSRTASVPTSAGSRNNSMESVHSRSSSYRETVPKFMTHANSDTRSTTSDNIILRKSRSPSPMRTFSLEGRLPLIGSGSGSGISPLARDGANERSGSKASLASVISVNPRDISSPKKRNSTFSGVVSLSGESYVPDSPIGSIRSGSDSSAGGRSPRRRVPVILAANDIHSVVGRFHLRLKYDGSKEELLVHLIEGQDLTPATDAGFRDPYVKMYLEPDEEQRTQQTAVHRTETHPYFDQQLSFPLKPRNLVKSSFVLQLLDYDRFSHDEVVGEIRFLLNTLDLSGCELWGDLIAVRRPKEAAAELLISLSYLPQAERLTVVVMKAKNLSISHEPFVKLYLLMNDKRAKKRKTSAIRAHDPTNPIWNEAFTFELPASQLQDAGVELFVTSNEGEGQDLGCGVGLREGGTGTQHWQDLMQNNRKPIAMWHLLR</sequence>
<organism evidence="4">
    <name type="scientific">Anopheles darlingi</name>
    <name type="common">Mosquito</name>
    <dbReference type="NCBI Taxonomy" id="43151"/>
    <lineage>
        <taxon>Eukaryota</taxon>
        <taxon>Metazoa</taxon>
        <taxon>Ecdysozoa</taxon>
        <taxon>Arthropoda</taxon>
        <taxon>Hexapoda</taxon>
        <taxon>Insecta</taxon>
        <taxon>Pterygota</taxon>
        <taxon>Neoptera</taxon>
        <taxon>Endopterygota</taxon>
        <taxon>Diptera</taxon>
        <taxon>Nematocera</taxon>
        <taxon>Culicoidea</taxon>
        <taxon>Culicidae</taxon>
        <taxon>Anophelinae</taxon>
        <taxon>Anopheles</taxon>
    </lineage>
</organism>
<feature type="compositionally biased region" description="Polar residues" evidence="1">
    <location>
        <begin position="155"/>
        <end position="167"/>
    </location>
</feature>
<evidence type="ECO:0000313" key="6">
    <source>
        <dbReference type="Proteomes" id="UP000000673"/>
    </source>
</evidence>
<dbReference type="SUPFAM" id="SSF49562">
    <property type="entry name" value="C2 domain (Calcium/lipid-binding domain, CaLB)"/>
    <property type="match status" value="2"/>
</dbReference>
<feature type="region of interest" description="Disordered" evidence="1">
    <location>
        <begin position="89"/>
        <end position="215"/>
    </location>
</feature>
<dbReference type="Gene3D" id="2.60.40.150">
    <property type="entry name" value="C2 domain"/>
    <property type="match status" value="2"/>
</dbReference>
<dbReference type="STRING" id="43151.W5J9L0"/>
<keyword evidence="2" id="KW-0472">Membrane</keyword>
<dbReference type="VEuPathDB" id="VectorBase:ADAC007684"/>
<dbReference type="SMART" id="SM00239">
    <property type="entry name" value="C2"/>
    <property type="match status" value="2"/>
</dbReference>
<feature type="compositionally biased region" description="Polar residues" evidence="1">
    <location>
        <begin position="112"/>
        <end position="146"/>
    </location>
</feature>
<dbReference type="AlphaFoldDB" id="W5J9L0"/>
<reference evidence="4" key="2">
    <citation type="submission" date="2010-05" db="EMBL/GenBank/DDBJ databases">
        <authorList>
            <person name="Almeida L.G."/>
            <person name="Nicolas M.F."/>
            <person name="Souza R.C."/>
            <person name="Vasconcelos A.T.R."/>
        </authorList>
    </citation>
    <scope>NUCLEOTIDE SEQUENCE</scope>
</reference>
<keyword evidence="2" id="KW-1133">Transmembrane helix</keyword>
<dbReference type="GO" id="GO:0017156">
    <property type="term" value="P:calcium-ion regulated exocytosis"/>
    <property type="evidence" value="ECO:0007669"/>
    <property type="project" value="TreeGrafter"/>
</dbReference>
<evidence type="ECO:0000313" key="5">
    <source>
        <dbReference type="EnsemblMetazoa" id="ADAC007684-PA"/>
    </source>
</evidence>
<dbReference type="GO" id="GO:0070382">
    <property type="term" value="C:exocytic vesicle"/>
    <property type="evidence" value="ECO:0007669"/>
    <property type="project" value="TreeGrafter"/>
</dbReference>
<dbReference type="GO" id="GO:0000149">
    <property type="term" value="F:SNARE binding"/>
    <property type="evidence" value="ECO:0007669"/>
    <property type="project" value="TreeGrafter"/>
</dbReference>
<evidence type="ECO:0000256" key="2">
    <source>
        <dbReference type="SAM" id="Phobius"/>
    </source>
</evidence>
<dbReference type="InterPro" id="IPR000008">
    <property type="entry name" value="C2_dom"/>
</dbReference>
<feature type="transmembrane region" description="Helical" evidence="2">
    <location>
        <begin position="6"/>
        <end position="28"/>
    </location>
</feature>
<dbReference type="PROSITE" id="PS50004">
    <property type="entry name" value="C2"/>
    <property type="match status" value="2"/>
</dbReference>
<feature type="domain" description="C2" evidence="3">
    <location>
        <begin position="287"/>
        <end position="406"/>
    </location>
</feature>
<reference evidence="5" key="4">
    <citation type="submission" date="2015-06" db="UniProtKB">
        <authorList>
            <consortium name="EnsemblMetazoa"/>
        </authorList>
    </citation>
    <scope>IDENTIFICATION</scope>
</reference>
<dbReference type="CDD" id="cd00276">
    <property type="entry name" value="C2B_Synaptotagmin"/>
    <property type="match status" value="1"/>
</dbReference>
<dbReference type="GO" id="GO:0030276">
    <property type="term" value="F:clathrin binding"/>
    <property type="evidence" value="ECO:0007669"/>
    <property type="project" value="TreeGrafter"/>
</dbReference>
<dbReference type="GO" id="GO:0005544">
    <property type="term" value="F:calcium-dependent phospholipid binding"/>
    <property type="evidence" value="ECO:0007669"/>
    <property type="project" value="TreeGrafter"/>
</dbReference>
<name>W5J9L0_ANODA</name>
<evidence type="ECO:0000259" key="3">
    <source>
        <dbReference type="PROSITE" id="PS50004"/>
    </source>
</evidence>
<dbReference type="eggNOG" id="KOG1028">
    <property type="taxonomic scope" value="Eukaryota"/>
</dbReference>
<dbReference type="GO" id="GO:0005509">
    <property type="term" value="F:calcium ion binding"/>
    <property type="evidence" value="ECO:0007669"/>
    <property type="project" value="TreeGrafter"/>
</dbReference>
<dbReference type="HOGENOM" id="CLU_023008_4_0_1"/>
<dbReference type="GO" id="GO:0001786">
    <property type="term" value="F:phosphatidylserine binding"/>
    <property type="evidence" value="ECO:0007669"/>
    <property type="project" value="TreeGrafter"/>
</dbReference>
<feature type="region of interest" description="Disordered" evidence="1">
    <location>
        <begin position="252"/>
        <end position="271"/>
    </location>
</feature>
<dbReference type="OMA" id="DQQFKFP"/>
<dbReference type="Proteomes" id="UP000000673">
    <property type="component" value="Unassembled WGS sequence"/>
</dbReference>
<evidence type="ECO:0000313" key="4">
    <source>
        <dbReference type="EMBL" id="ETN60686.1"/>
    </source>
</evidence>